<reference evidence="1 2" key="1">
    <citation type="submission" date="2020-02" db="EMBL/GenBank/DDBJ databases">
        <title>Sequencing the genomes of 1000 actinobacteria strains.</title>
        <authorList>
            <person name="Klenk H.-P."/>
        </authorList>
    </citation>
    <scope>NUCLEOTIDE SEQUENCE [LARGE SCALE GENOMIC DNA]</scope>
    <source>
        <strain evidence="1 2">DSM 19609</strain>
    </source>
</reference>
<keyword evidence="2" id="KW-1185">Reference proteome</keyword>
<comment type="caution">
    <text evidence="1">The sequence shown here is derived from an EMBL/GenBank/DDBJ whole genome shotgun (WGS) entry which is preliminary data.</text>
</comment>
<dbReference type="PANTHER" id="PTHR34374">
    <property type="entry name" value="LARGE RIBOSOMAL RNA SUBUNIT ACCUMULATION PROTEIN YCED HOMOLOG 1, CHLOROPLASTIC"/>
    <property type="match status" value="1"/>
</dbReference>
<dbReference type="Proteomes" id="UP000749311">
    <property type="component" value="Unassembled WGS sequence"/>
</dbReference>
<proteinExistence type="predicted"/>
<evidence type="ECO:0008006" key="3">
    <source>
        <dbReference type="Google" id="ProtNLM"/>
    </source>
</evidence>
<evidence type="ECO:0000313" key="1">
    <source>
        <dbReference type="EMBL" id="NIH57392.1"/>
    </source>
</evidence>
<protein>
    <recommendedName>
        <fullName evidence="3">DUF177 domain-containing protein</fullName>
    </recommendedName>
</protein>
<dbReference type="Pfam" id="PF02620">
    <property type="entry name" value="YceD"/>
    <property type="match status" value="1"/>
</dbReference>
<dbReference type="InterPro" id="IPR003772">
    <property type="entry name" value="YceD"/>
</dbReference>
<organism evidence="1 2">
    <name type="scientific">Brooklawnia cerclae</name>
    <dbReference type="NCBI Taxonomy" id="349934"/>
    <lineage>
        <taxon>Bacteria</taxon>
        <taxon>Bacillati</taxon>
        <taxon>Actinomycetota</taxon>
        <taxon>Actinomycetes</taxon>
        <taxon>Propionibacteriales</taxon>
        <taxon>Propionibacteriaceae</taxon>
        <taxon>Brooklawnia</taxon>
    </lineage>
</organism>
<sequence length="179" mass="19795">MADFKSLDPRAPWVTSIHELARRPGEMKLFQRSIEAPVGLGSELIGVPEGSPVQVDLRLESVTEGVLVTGTVEAELSGECARCLGPVHEHRTFDLQDLYYYPGKDADDDALFVKDDLIDLEPPMRDAVVLELPFTPLCREDCRGLCPECGFPLNDDPEHTHGEAIDPRWEALRGLADEG</sequence>
<name>A0ABX0SG82_9ACTN</name>
<evidence type="ECO:0000313" key="2">
    <source>
        <dbReference type="Proteomes" id="UP000749311"/>
    </source>
</evidence>
<dbReference type="PANTHER" id="PTHR34374:SF1">
    <property type="entry name" value="LARGE RIBOSOMAL RNA SUBUNIT ACCUMULATION PROTEIN YCED HOMOLOG 1, CHLOROPLASTIC"/>
    <property type="match status" value="1"/>
</dbReference>
<dbReference type="RefSeq" id="WP_341770089.1">
    <property type="nucleotide sequence ID" value="NZ_BAAAOO010000013.1"/>
</dbReference>
<accession>A0ABX0SG82</accession>
<gene>
    <name evidence="1" type="ORF">FB473_002037</name>
</gene>
<dbReference type="EMBL" id="JAAMOZ010000001">
    <property type="protein sequence ID" value="NIH57392.1"/>
    <property type="molecule type" value="Genomic_DNA"/>
</dbReference>